<dbReference type="AlphaFoldDB" id="A0A9N9JKA4"/>
<dbReference type="EMBL" id="CAJVQA010025133">
    <property type="protein sequence ID" value="CAG8785016.1"/>
    <property type="molecule type" value="Genomic_DNA"/>
</dbReference>
<sequence length="43" mass="4859">MRLASLKKTRGSELSKSFSKRFKNLKVESSSETVILDNLNISD</sequence>
<evidence type="ECO:0000313" key="1">
    <source>
        <dbReference type="EMBL" id="CAG8785016.1"/>
    </source>
</evidence>
<reference evidence="1" key="1">
    <citation type="submission" date="2021-06" db="EMBL/GenBank/DDBJ databases">
        <authorList>
            <person name="Kallberg Y."/>
            <person name="Tangrot J."/>
            <person name="Rosling A."/>
        </authorList>
    </citation>
    <scope>NUCLEOTIDE SEQUENCE</scope>
    <source>
        <strain evidence="1">FL966</strain>
    </source>
</reference>
<evidence type="ECO:0000313" key="2">
    <source>
        <dbReference type="Proteomes" id="UP000789759"/>
    </source>
</evidence>
<keyword evidence="2" id="KW-1185">Reference proteome</keyword>
<proteinExistence type="predicted"/>
<accession>A0A9N9JKA4</accession>
<organism evidence="1 2">
    <name type="scientific">Cetraspora pellucida</name>
    <dbReference type="NCBI Taxonomy" id="1433469"/>
    <lineage>
        <taxon>Eukaryota</taxon>
        <taxon>Fungi</taxon>
        <taxon>Fungi incertae sedis</taxon>
        <taxon>Mucoromycota</taxon>
        <taxon>Glomeromycotina</taxon>
        <taxon>Glomeromycetes</taxon>
        <taxon>Diversisporales</taxon>
        <taxon>Gigasporaceae</taxon>
        <taxon>Cetraspora</taxon>
    </lineage>
</organism>
<name>A0A9N9JKA4_9GLOM</name>
<dbReference type="Proteomes" id="UP000789759">
    <property type="component" value="Unassembled WGS sequence"/>
</dbReference>
<feature type="non-terminal residue" evidence="1">
    <location>
        <position position="43"/>
    </location>
</feature>
<protein>
    <submittedName>
        <fullName evidence="1">2288_t:CDS:1</fullName>
    </submittedName>
</protein>
<comment type="caution">
    <text evidence="1">The sequence shown here is derived from an EMBL/GenBank/DDBJ whole genome shotgun (WGS) entry which is preliminary data.</text>
</comment>
<gene>
    <name evidence="1" type="ORF">CPELLU_LOCUS16629</name>
</gene>